<dbReference type="Proteomes" id="UP000284706">
    <property type="component" value="Unassembled WGS sequence"/>
</dbReference>
<comment type="caution">
    <text evidence="2">The sequence shown here is derived from an EMBL/GenBank/DDBJ whole genome shotgun (WGS) entry which is preliminary data.</text>
</comment>
<accession>A0A409WH69</accession>
<evidence type="ECO:0000313" key="3">
    <source>
        <dbReference type="Proteomes" id="UP000284706"/>
    </source>
</evidence>
<sequence>FSLTRNLGTCCLNKSREAASPLTRYREARKVKVMADNTLEGVVCQPKTTTIASPFVAGRGCGGRDQRAACTHTLTHRRGRRRRLATRLTRNTSTARAHAQAGGSRCDHLHDEPTPLACVGKRGGQRHRRLPAAWKAHLRLPLQWEGDGGEVVSRKGRSSISGSLLPGEGGGRERRRVSRCLKVIVPIRNEEESQYF</sequence>
<dbReference type="EMBL" id="NHYE01005072">
    <property type="protein sequence ID" value="PPQ77874.1"/>
    <property type="molecule type" value="Genomic_DNA"/>
</dbReference>
<feature type="non-terminal residue" evidence="2">
    <location>
        <position position="1"/>
    </location>
</feature>
<dbReference type="InParanoid" id="A0A409WH69"/>
<keyword evidence="3" id="KW-1185">Reference proteome</keyword>
<feature type="region of interest" description="Disordered" evidence="1">
    <location>
        <begin position="148"/>
        <end position="172"/>
    </location>
</feature>
<evidence type="ECO:0000313" key="2">
    <source>
        <dbReference type="EMBL" id="PPQ77874.1"/>
    </source>
</evidence>
<name>A0A409WH69_9AGAR</name>
<reference evidence="2 3" key="1">
    <citation type="journal article" date="2018" name="Evol. Lett.">
        <title>Horizontal gene cluster transfer increased hallucinogenic mushroom diversity.</title>
        <authorList>
            <person name="Reynolds H.T."/>
            <person name="Vijayakumar V."/>
            <person name="Gluck-Thaler E."/>
            <person name="Korotkin H.B."/>
            <person name="Matheny P.B."/>
            <person name="Slot J.C."/>
        </authorList>
    </citation>
    <scope>NUCLEOTIDE SEQUENCE [LARGE SCALE GENOMIC DNA]</scope>
    <source>
        <strain evidence="2 3">SRW20</strain>
    </source>
</reference>
<proteinExistence type="predicted"/>
<dbReference type="AlphaFoldDB" id="A0A409WH69"/>
<protein>
    <submittedName>
        <fullName evidence="2">Uncharacterized protein</fullName>
    </submittedName>
</protein>
<evidence type="ECO:0000256" key="1">
    <source>
        <dbReference type="SAM" id="MobiDB-lite"/>
    </source>
</evidence>
<gene>
    <name evidence="2" type="ORF">CVT26_005199</name>
</gene>
<organism evidence="2 3">
    <name type="scientific">Gymnopilus dilepis</name>
    <dbReference type="NCBI Taxonomy" id="231916"/>
    <lineage>
        <taxon>Eukaryota</taxon>
        <taxon>Fungi</taxon>
        <taxon>Dikarya</taxon>
        <taxon>Basidiomycota</taxon>
        <taxon>Agaricomycotina</taxon>
        <taxon>Agaricomycetes</taxon>
        <taxon>Agaricomycetidae</taxon>
        <taxon>Agaricales</taxon>
        <taxon>Agaricineae</taxon>
        <taxon>Hymenogastraceae</taxon>
        <taxon>Gymnopilus</taxon>
    </lineage>
</organism>